<name>A0ABT4LEQ0_9PROT</name>
<dbReference type="InterPro" id="IPR030824">
    <property type="entry name" value="CHP04562"/>
</dbReference>
<reference evidence="2" key="1">
    <citation type="submission" date="2022-12" db="EMBL/GenBank/DDBJ databases">
        <title>Bacterial isolates from different developmental stages of Nematostella vectensis.</title>
        <authorList>
            <person name="Fraune S."/>
        </authorList>
    </citation>
    <scope>NUCLEOTIDE SEQUENCE</scope>
    <source>
        <strain evidence="2">G21630-S1</strain>
    </source>
</reference>
<feature type="region of interest" description="Disordered" evidence="1">
    <location>
        <begin position="343"/>
        <end position="381"/>
    </location>
</feature>
<keyword evidence="3" id="KW-1185">Reference proteome</keyword>
<dbReference type="InterPro" id="IPR043519">
    <property type="entry name" value="NT_sf"/>
</dbReference>
<protein>
    <submittedName>
        <fullName evidence="2">TIGR04552 family protein</fullName>
    </submittedName>
</protein>
<sequence>MNEELRLWAGASIRTVLQGQSIIDSPRLQVQSPEEAEAFLECYGFDYNQDEDRREIEAIRQEAIGFIEEVLLEEGEEMPPEVRNQENLLKLLLWVSSPEATPRSRWSCVVLRVMHTFAHCGSYFNERYHDQIKEQIFGRFEQHIRQTSNGTFLGDIELVVYESRSSKSRRSAVLKLLHKAENVAADIFDWLGIRIVTRDPLDALRVLCYLRQNNIVMFANIKPSRSRNSLIDVEWMEERWKDVEDFSQLTADLEKIKSPDDAKRLTDNSFSGSSYKALQFTCRQRIKLQEGEGKQIRFYFPFEIQILDEASYLSNHSGAASHAQYKQRQVQAVRRRVLGSLCKKRPHEIAPGSPGPAEKDPDDKDRDDEIQPAHLRISIQG</sequence>
<evidence type="ECO:0000313" key="2">
    <source>
        <dbReference type="EMBL" id="MCZ4279578.1"/>
    </source>
</evidence>
<gene>
    <name evidence="2" type="ORF">O4H49_02235</name>
</gene>
<dbReference type="Gene3D" id="3.30.460.10">
    <property type="entry name" value="Beta Polymerase, domain 2"/>
    <property type="match status" value="1"/>
</dbReference>
<accession>A0ABT4LEQ0</accession>
<dbReference type="EMBL" id="JAPWGY010000001">
    <property type="protein sequence ID" value="MCZ4279578.1"/>
    <property type="molecule type" value="Genomic_DNA"/>
</dbReference>
<dbReference type="RefSeq" id="WP_269421778.1">
    <property type="nucleotide sequence ID" value="NZ_JAPWGY010000001.1"/>
</dbReference>
<comment type="caution">
    <text evidence="2">The sequence shown here is derived from an EMBL/GenBank/DDBJ whole genome shotgun (WGS) entry which is preliminary data.</text>
</comment>
<dbReference type="NCBIfam" id="TIGR04552">
    <property type="entry name" value="TIGR04552 family protein"/>
    <property type="match status" value="1"/>
</dbReference>
<proteinExistence type="predicted"/>
<feature type="compositionally biased region" description="Basic and acidic residues" evidence="1">
    <location>
        <begin position="357"/>
        <end position="371"/>
    </location>
</feature>
<organism evidence="2 3">
    <name type="scientific">Kiloniella laminariae</name>
    <dbReference type="NCBI Taxonomy" id="454162"/>
    <lineage>
        <taxon>Bacteria</taxon>
        <taxon>Pseudomonadati</taxon>
        <taxon>Pseudomonadota</taxon>
        <taxon>Alphaproteobacteria</taxon>
        <taxon>Rhodospirillales</taxon>
        <taxon>Kiloniellaceae</taxon>
        <taxon>Kiloniella</taxon>
    </lineage>
</organism>
<evidence type="ECO:0000256" key="1">
    <source>
        <dbReference type="SAM" id="MobiDB-lite"/>
    </source>
</evidence>
<dbReference type="NCBIfam" id="TIGR04562">
    <property type="entry name" value="TIGR04552 family protein"/>
    <property type="match status" value="1"/>
</dbReference>
<evidence type="ECO:0000313" key="3">
    <source>
        <dbReference type="Proteomes" id="UP001069802"/>
    </source>
</evidence>
<dbReference type="Proteomes" id="UP001069802">
    <property type="component" value="Unassembled WGS sequence"/>
</dbReference>